<dbReference type="InterPro" id="IPR024779">
    <property type="entry name" value="2OGFeDO_JBP1/TET_oxygenase_dom"/>
</dbReference>
<keyword evidence="8 11" id="KW-0408">Iron</keyword>
<feature type="domain" description="Methylcytosine dioxygenase TET1-3 oxygenase" evidence="13">
    <location>
        <begin position="1217"/>
        <end position="1823"/>
    </location>
</feature>
<comment type="catalytic activity">
    <reaction evidence="10 11">
        <text>a 5-hydroxymethyl-2'-deoxycytidine in DNA + 2-oxoglutarate + O2 = a 5-formyl-2'-deoxycytidine in DNA + succinate + CO2 + H2O</text>
        <dbReference type="Rhea" id="RHEA:53828"/>
        <dbReference type="Rhea" id="RHEA-COMP:13315"/>
        <dbReference type="Rhea" id="RHEA-COMP:13656"/>
        <dbReference type="ChEBI" id="CHEBI:15377"/>
        <dbReference type="ChEBI" id="CHEBI:15379"/>
        <dbReference type="ChEBI" id="CHEBI:16526"/>
        <dbReference type="ChEBI" id="CHEBI:16810"/>
        <dbReference type="ChEBI" id="CHEBI:30031"/>
        <dbReference type="ChEBI" id="CHEBI:136731"/>
        <dbReference type="ChEBI" id="CHEBI:137731"/>
        <dbReference type="EC" id="1.14.11.80"/>
    </reaction>
</comment>
<dbReference type="InterPro" id="IPR040175">
    <property type="entry name" value="TET1/2/3"/>
</dbReference>
<feature type="compositionally biased region" description="Polar residues" evidence="12">
    <location>
        <begin position="1036"/>
        <end position="1051"/>
    </location>
</feature>
<keyword evidence="5 11" id="KW-0862">Zinc</keyword>
<feature type="compositionally biased region" description="Polar residues" evidence="12">
    <location>
        <begin position="137"/>
        <end position="162"/>
    </location>
</feature>
<feature type="compositionally biased region" description="Polar residues" evidence="12">
    <location>
        <begin position="902"/>
        <end position="911"/>
    </location>
</feature>
<dbReference type="PANTHER" id="PTHR23358:SF3">
    <property type="entry name" value="METHYLCYTOSINE DIOXYGENASE TET2"/>
    <property type="match status" value="1"/>
</dbReference>
<feature type="compositionally biased region" description="Basic and acidic residues" evidence="12">
    <location>
        <begin position="675"/>
        <end position="684"/>
    </location>
</feature>
<proteinExistence type="inferred from homology"/>
<comment type="similarity">
    <text evidence="2 11">Belongs to the TET family.</text>
</comment>
<feature type="compositionally biased region" description="Polar residues" evidence="12">
    <location>
        <begin position="702"/>
        <end position="720"/>
    </location>
</feature>
<comment type="catalytic activity">
    <reaction evidence="11">
        <text>a 5-methyl-2'-deoxycytidine in DNA + 2-oxoglutarate + O2 = a 5-hydroxymethyl-2'-deoxycytidine in DNA + succinate + CO2</text>
        <dbReference type="Rhea" id="RHEA:52636"/>
        <dbReference type="Rhea" id="RHEA-COMP:11370"/>
        <dbReference type="Rhea" id="RHEA-COMP:13315"/>
        <dbReference type="ChEBI" id="CHEBI:15379"/>
        <dbReference type="ChEBI" id="CHEBI:16526"/>
        <dbReference type="ChEBI" id="CHEBI:16810"/>
        <dbReference type="ChEBI" id="CHEBI:30031"/>
        <dbReference type="ChEBI" id="CHEBI:85454"/>
        <dbReference type="ChEBI" id="CHEBI:136731"/>
        <dbReference type="EC" id="1.14.11.80"/>
    </reaction>
</comment>
<feature type="compositionally biased region" description="Low complexity" evidence="12">
    <location>
        <begin position="927"/>
        <end position="938"/>
    </location>
</feature>
<feature type="region of interest" description="Disordered" evidence="12">
    <location>
        <begin position="660"/>
        <end position="749"/>
    </location>
</feature>
<feature type="region of interest" description="Disordered" evidence="12">
    <location>
        <begin position="792"/>
        <end position="816"/>
    </location>
</feature>
<evidence type="ECO:0000256" key="4">
    <source>
        <dbReference type="ARBA" id="ARBA00022723"/>
    </source>
</evidence>
<name>A0ABQ0EM75_APOSI</name>
<feature type="region of interest" description="Disordered" evidence="12">
    <location>
        <begin position="894"/>
        <end position="914"/>
    </location>
</feature>
<feature type="compositionally biased region" description="Basic and acidic residues" evidence="12">
    <location>
        <begin position="19"/>
        <end position="28"/>
    </location>
</feature>
<comment type="cofactor">
    <cofactor evidence="11">
        <name>Fe(2+)</name>
        <dbReference type="ChEBI" id="CHEBI:29033"/>
    </cofactor>
    <text evidence="11">Binds 1 Fe(2+) ion per subunit.</text>
</comment>
<feature type="region of interest" description="Disordered" evidence="12">
    <location>
        <begin position="134"/>
        <end position="167"/>
    </location>
</feature>
<evidence type="ECO:0000256" key="9">
    <source>
        <dbReference type="ARBA" id="ARBA00047840"/>
    </source>
</evidence>
<feature type="compositionally biased region" description="Acidic residues" evidence="12">
    <location>
        <begin position="1757"/>
        <end position="1766"/>
    </location>
</feature>
<keyword evidence="6 11" id="KW-0223">Dioxygenase</keyword>
<feature type="region of interest" description="Disordered" evidence="12">
    <location>
        <begin position="927"/>
        <end position="969"/>
    </location>
</feature>
<organism evidence="14 15">
    <name type="scientific">Apodemus speciosus</name>
    <name type="common">Large Japanese field mouse</name>
    <dbReference type="NCBI Taxonomy" id="105296"/>
    <lineage>
        <taxon>Eukaryota</taxon>
        <taxon>Metazoa</taxon>
        <taxon>Chordata</taxon>
        <taxon>Craniata</taxon>
        <taxon>Vertebrata</taxon>
        <taxon>Euteleostomi</taxon>
        <taxon>Mammalia</taxon>
        <taxon>Eutheria</taxon>
        <taxon>Euarchontoglires</taxon>
        <taxon>Glires</taxon>
        <taxon>Rodentia</taxon>
        <taxon>Myomorpha</taxon>
        <taxon>Muroidea</taxon>
        <taxon>Muridae</taxon>
        <taxon>Murinae</taxon>
        <taxon>Apodemus</taxon>
    </lineage>
</organism>
<evidence type="ECO:0000256" key="8">
    <source>
        <dbReference type="ARBA" id="ARBA00023004"/>
    </source>
</evidence>
<keyword evidence="7 11" id="KW-0560">Oxidoreductase</keyword>
<comment type="cofactor">
    <cofactor evidence="11">
        <name>Zn(2+)</name>
        <dbReference type="ChEBI" id="CHEBI:29105"/>
    </cofactor>
    <text evidence="11">The zinc ions have a structural role.</text>
</comment>
<dbReference type="PANTHER" id="PTHR23358">
    <property type="entry name" value="METHYLCYTOSINE DIOXYGENASE TET"/>
    <property type="match status" value="1"/>
</dbReference>
<dbReference type="Proteomes" id="UP001623349">
    <property type="component" value="Unassembled WGS sequence"/>
</dbReference>
<feature type="compositionally biased region" description="Basic and acidic residues" evidence="12">
    <location>
        <begin position="802"/>
        <end position="816"/>
    </location>
</feature>
<feature type="region of interest" description="Disordered" evidence="12">
    <location>
        <begin position="1"/>
        <end position="45"/>
    </location>
</feature>
<feature type="compositionally biased region" description="Polar residues" evidence="12">
    <location>
        <begin position="1432"/>
        <end position="1452"/>
    </location>
</feature>
<feature type="region of interest" description="Disordered" evidence="12">
    <location>
        <begin position="1024"/>
        <end position="1051"/>
    </location>
</feature>
<dbReference type="InterPro" id="IPR046942">
    <property type="entry name" value="TET_oxygenase"/>
</dbReference>
<feature type="region of interest" description="Disordered" evidence="12">
    <location>
        <begin position="1743"/>
        <end position="1770"/>
    </location>
</feature>
<reference evidence="14 15" key="1">
    <citation type="submission" date="2024-08" db="EMBL/GenBank/DDBJ databases">
        <title>The draft genome of Apodemus speciosus.</title>
        <authorList>
            <person name="Nabeshima K."/>
            <person name="Suzuki S."/>
            <person name="Onuma M."/>
        </authorList>
    </citation>
    <scope>NUCLEOTIDE SEQUENCE [LARGE SCALE GENOMIC DNA]</scope>
    <source>
        <strain evidence="14">IB14-021</strain>
    </source>
</reference>
<dbReference type="EC" id="1.14.11.80" evidence="11"/>
<dbReference type="GO" id="GO:0051213">
    <property type="term" value="F:dioxygenase activity"/>
    <property type="evidence" value="ECO:0007669"/>
    <property type="project" value="UniProtKB-KW"/>
</dbReference>
<evidence type="ECO:0000313" key="15">
    <source>
        <dbReference type="Proteomes" id="UP001623349"/>
    </source>
</evidence>
<keyword evidence="4 11" id="KW-0479">Metal-binding</keyword>
<feature type="region of interest" description="Disordered" evidence="12">
    <location>
        <begin position="1394"/>
        <end position="1510"/>
    </location>
</feature>
<protein>
    <recommendedName>
        <fullName evidence="11">Methylcytosine dioxygenase TET</fullName>
        <ecNumber evidence="11">1.14.11.80</ecNumber>
    </recommendedName>
</protein>
<evidence type="ECO:0000256" key="2">
    <source>
        <dbReference type="ARBA" id="ARBA00007502"/>
    </source>
</evidence>
<comment type="caution">
    <text evidence="14">The sequence shown here is derived from an EMBL/GenBank/DDBJ whole genome shotgun (WGS) entry which is preliminary data.</text>
</comment>
<evidence type="ECO:0000256" key="6">
    <source>
        <dbReference type="ARBA" id="ARBA00022964"/>
    </source>
</evidence>
<evidence type="ECO:0000256" key="5">
    <source>
        <dbReference type="ARBA" id="ARBA00022833"/>
    </source>
</evidence>
<evidence type="ECO:0000313" key="14">
    <source>
        <dbReference type="EMBL" id="GAB1288137.1"/>
    </source>
</evidence>
<evidence type="ECO:0000256" key="3">
    <source>
        <dbReference type="ARBA" id="ARBA00022454"/>
    </source>
</evidence>
<accession>A0ABQ0EM75</accession>
<dbReference type="Pfam" id="PF12851">
    <property type="entry name" value="Tet_JBP"/>
    <property type="match status" value="1"/>
</dbReference>
<keyword evidence="3" id="KW-0158">Chromosome</keyword>
<evidence type="ECO:0000256" key="12">
    <source>
        <dbReference type="SAM" id="MobiDB-lite"/>
    </source>
</evidence>
<evidence type="ECO:0000259" key="13">
    <source>
        <dbReference type="SMART" id="SM01333"/>
    </source>
</evidence>
<gene>
    <name evidence="14" type="ORF">APTSU1_000336700</name>
</gene>
<feature type="compositionally biased region" description="Polar residues" evidence="12">
    <location>
        <begin position="685"/>
        <end position="695"/>
    </location>
</feature>
<evidence type="ECO:0000256" key="10">
    <source>
        <dbReference type="ARBA" id="ARBA00049431"/>
    </source>
</evidence>
<comment type="function">
    <text evidence="11">Dioxygenase that catalyzes the conversion of the modified genomic base 5-methylcytosine (5mC) into 5-hydroxymethylcytosine (5hmC) and plays a key role in epigenetic chromatin reprogramming during embryonic development.</text>
</comment>
<evidence type="ECO:0000256" key="7">
    <source>
        <dbReference type="ARBA" id="ARBA00023002"/>
    </source>
</evidence>
<evidence type="ECO:0000256" key="1">
    <source>
        <dbReference type="ARBA" id="ARBA00004286"/>
    </source>
</evidence>
<dbReference type="SMART" id="SM01333">
    <property type="entry name" value="Tet_JBP"/>
    <property type="match status" value="1"/>
</dbReference>
<sequence>MVIHSKGSLVDGPEASLMEQDRTTHAEGTRPSPFLRASPSPIDHTEPLAVKLQKGSPLVRPHPEVNGDPKLQSFQSCYGIPHIKGSQSSHESPDFIHEGRGYSRCLNNGGIKRTVSEPSLSGLHLNTLKLDQKAKGESNNFGESQESNAGKSSSQPNVSGLSDNREPVTSIAHESTVAEIDDFPTRNYNGVENTAFQIINEQQEGENGRNITLLKNKAVLMPNGAIVSAPSVENTHGELLEKTQRYPDCVSIAVQNTTSHVNALSSRAATELSSEIPQPSLTSAQINFSQTSSSQLPPEPAAVVTKACDADDTSNPAGVLGTYPQKAEHQQKSVLEICSSRAENKNIQANMKTFAGEYYPSSNSDLQGSHGSSEQYLKQKETNGAYFRQSSMFPKDSISATTMTPPSQSVLTPRLVLQLPSEGKGTQNDVALEEHHHHPSQSNLTLLRERKIEHQPKTSSSQSLNPFVHSPNPPLVLPEQHQNNCVPLCSEKSRKMSEYLMHCLPNHGHSGDLQEHSQYLRGHREQEILKDANGKQTQGSVQAAPGWIELKASRFPEALHRTKCKDISLHSLLHSQTNPANQMSSKQATGNLIMPGGLQRLAYIQKMAQQPEQKPQMYQVEMNQGPSPGMGNPHLQFQKTSYQECIRRTDLSREAHLQAPSVPQYHFQQRVNPSTDKHLSKKATETQLFSSSLQHTPHKQAAHTQAPQNSNFPQFCQQQHHSQRKNKEQMPHTFSPIQGSTDKQREGSCFSQIKAEESKNQDSKSSNFQTYDTQGGLEQVQNINKNFPYVQMLTPNSSQSHDSNDIHRASESREQTRHPELFLGNKNPNLQNTQCFPDNVTPNQDVYHRCFREQEQMPQHASLQGLKDRSQGETSAPPAEVAQQRYLVHNQARALPGPEQGGSHTQTPPQKDTQKHAALRWLLLQKQEQQQVQQSQSSGHNQMLKPVKIEPGSKPSSCDRKTLPTSQPENLSIKSIEHVRRLQIKSLSEFKSLSLISQSFIKVETEYENHTPATELQALSDKMPTKRPASVLDTVSDVSESPSQSDTLVSQNQEDIKCQACKNAEKEEAPYYTHLGAGPNVAAIRTLMEKRELYAFGEKGKAIRIEKVVYTGKEGKSSQGCPIAKWIYRRSSEEEKLLCLVRQRPNHTCETAVIVIAIMLWDGIPKTLASELYTELTDILSKRGIHTNRRCAQNEKNCCCQGEDPETCGASFSFGCSWSMYYNGCKFARSKTPRKFRLHGDEPKEEEKLGAHLENLATIIAPTYHRLAPDAYNNQVEYERQAQDCRLGREEGRPFSGVTACLDFSAHAHRDLQNMAQGSTVAWNISHPLQVVTLNREDNREIGAQPEDEQLHVLPLYTIAAEDEFGSTEGQEKKILDGSIQVLHSFRRRRVRRLGEPAKSCRQKKLEGKKAASKKLSLENEKEKSSRIKQLESASHVKQQMTAQPRLSGSVIQQPLSLQSHLQPGQRPQTPQPQPQHILPSNSQSIGSHSSGSTNVYMRRPTPLGPYPSSAHASDIYTNHVNFYPTSSHVSGSYLSPPNSMNSYPGLLNQNNQYPAFQCNGSVSADNGSPFVGSYSPQVQSRALHGYANQDRLTSLNLPPIHTLYPQRFGDSPSKYLSYGNQNIQRDAFTNSPLNPNVQHLATSPYPTPKLDGHFLGAASTVPYSHPNTDYKSSEQHLPSHTVYGCSAAASGAVSSSSQACQDKENDNMVSHTANGLPRVLPGFNHDRADAAQGSVYSLTDYSQEQQPGVSGQDVASFEEDSEYWSDSEHNFRDPTIGGVAIAPTHGSILIECAKCEVHATTKLNKPDRKRPTRISLVFYQHKNLILPNHSLALWEAKMLEKARKEEEEYGKRIRRGEPQEPTYLRFIQALAENTGSMTTDSTVTTSPYAFTQVTGPYSRYV</sequence>
<comment type="subcellular location">
    <subcellularLocation>
        <location evidence="1">Chromosome</location>
    </subcellularLocation>
</comment>
<feature type="compositionally biased region" description="Basic and acidic residues" evidence="12">
    <location>
        <begin position="1404"/>
        <end position="1430"/>
    </location>
</feature>
<evidence type="ECO:0000256" key="11">
    <source>
        <dbReference type="RuleBase" id="RU367064"/>
    </source>
</evidence>
<keyword evidence="15" id="KW-1185">Reference proteome</keyword>
<feature type="compositionally biased region" description="Low complexity" evidence="12">
    <location>
        <begin position="1453"/>
        <end position="1493"/>
    </location>
</feature>
<dbReference type="EMBL" id="BAAFST010000003">
    <property type="protein sequence ID" value="GAB1288137.1"/>
    <property type="molecule type" value="Genomic_DNA"/>
</dbReference>
<comment type="catalytic activity">
    <reaction evidence="9 11">
        <text>a 5-formyl-2'-deoxycytidine in DNA + 2-oxoglutarate + O2 = a 5-carboxyl-2'-deoxycytidine in DNA + succinate + CO2 + H(+)</text>
        <dbReference type="Rhea" id="RHEA:53832"/>
        <dbReference type="Rhea" id="RHEA-COMP:13656"/>
        <dbReference type="Rhea" id="RHEA-COMP:13657"/>
        <dbReference type="ChEBI" id="CHEBI:15378"/>
        <dbReference type="ChEBI" id="CHEBI:15379"/>
        <dbReference type="ChEBI" id="CHEBI:16526"/>
        <dbReference type="ChEBI" id="CHEBI:16810"/>
        <dbReference type="ChEBI" id="CHEBI:30031"/>
        <dbReference type="ChEBI" id="CHEBI:137731"/>
        <dbReference type="ChEBI" id="CHEBI:137732"/>
        <dbReference type="EC" id="1.14.11.80"/>
    </reaction>
</comment>
<feature type="region of interest" description="Disordered" evidence="12">
    <location>
        <begin position="856"/>
        <end position="880"/>
    </location>
</feature>